<evidence type="ECO:0000256" key="1">
    <source>
        <dbReference type="ARBA" id="ARBA00022478"/>
    </source>
</evidence>
<dbReference type="RefSeq" id="WP_155474618.1">
    <property type="nucleotide sequence ID" value="NZ_WNKU01000001.1"/>
</dbReference>
<proteinExistence type="inferred from homology"/>
<feature type="compositionally biased region" description="Polar residues" evidence="13">
    <location>
        <begin position="446"/>
        <end position="464"/>
    </location>
</feature>
<evidence type="ECO:0000256" key="13">
    <source>
        <dbReference type="SAM" id="MobiDB-lite"/>
    </source>
</evidence>
<dbReference type="GO" id="GO:1990077">
    <property type="term" value="C:primosome complex"/>
    <property type="evidence" value="ECO:0007669"/>
    <property type="project" value="UniProtKB-KW"/>
</dbReference>
<dbReference type="InterPro" id="IPR036977">
    <property type="entry name" value="DNA_primase_Znf_CHC2"/>
</dbReference>
<evidence type="ECO:0000259" key="14">
    <source>
        <dbReference type="PROSITE" id="PS50880"/>
    </source>
</evidence>
<keyword evidence="5" id="KW-0235">DNA replication</keyword>
<dbReference type="InterPro" id="IPR002694">
    <property type="entry name" value="Znf_CHC2"/>
</dbReference>
<feature type="region of interest" description="Disordered" evidence="13">
    <location>
        <begin position="435"/>
        <end position="472"/>
    </location>
</feature>
<dbReference type="InterPro" id="IPR034151">
    <property type="entry name" value="TOPRIM_DnaG_bac"/>
</dbReference>
<evidence type="ECO:0000256" key="5">
    <source>
        <dbReference type="ARBA" id="ARBA00022705"/>
    </source>
</evidence>
<dbReference type="HAMAP" id="MF_00974">
    <property type="entry name" value="DNA_primase_DnaG"/>
    <property type="match status" value="1"/>
</dbReference>
<evidence type="ECO:0000256" key="4">
    <source>
        <dbReference type="ARBA" id="ARBA00022695"/>
    </source>
</evidence>
<dbReference type="PROSITE" id="PS50880">
    <property type="entry name" value="TOPRIM"/>
    <property type="match status" value="1"/>
</dbReference>
<dbReference type="FunFam" id="3.40.1360.10:FF:000002">
    <property type="entry name" value="DNA primase"/>
    <property type="match status" value="1"/>
</dbReference>
<dbReference type="PANTHER" id="PTHR30313:SF2">
    <property type="entry name" value="DNA PRIMASE"/>
    <property type="match status" value="1"/>
</dbReference>
<gene>
    <name evidence="16" type="ORF">GJ688_00725</name>
</gene>
<evidence type="ECO:0000256" key="7">
    <source>
        <dbReference type="ARBA" id="ARBA00022771"/>
    </source>
</evidence>
<dbReference type="AlphaFoldDB" id="Q8GDP9"/>
<keyword evidence="6 12" id="KW-0479">Metal-binding</keyword>
<dbReference type="InterPro" id="IPR019475">
    <property type="entry name" value="DNA_primase_DnaB-bd"/>
</dbReference>
<keyword evidence="11" id="KW-0804">Transcription</keyword>
<keyword evidence="2" id="KW-0639">Primosome</keyword>
<dbReference type="Gene3D" id="3.40.1360.10">
    <property type="match status" value="1"/>
</dbReference>
<dbReference type="CDD" id="cd03364">
    <property type="entry name" value="TOPRIM_DnaG_primases"/>
    <property type="match status" value="1"/>
</dbReference>
<comment type="cofactor">
    <cofactor evidence="12">
        <name>Zn(2+)</name>
        <dbReference type="ChEBI" id="CHEBI:29105"/>
    </cofactor>
    <text evidence="12">Binds 1 zinc ion per monomer.</text>
</comment>
<accession>Q8GDP9</accession>
<dbReference type="Pfam" id="PF01807">
    <property type="entry name" value="Zn_ribbon_DnaG"/>
    <property type="match status" value="1"/>
</dbReference>
<sequence length="643" mass="72444">MKDPQIVEEIRYRIDIVEIVADYVSLKRQGGRYTGLCPFHSEKTPSFTVSREKQYFHCFGCGTGGDVFTFVMLRENLTFPEALKKLAERAGVTLPEQKLTPTQQALRTAVEQGRALHRRAAELFFRCLREDTRARQAREYLSRRGLSDTVTVAFGLGYSPPGWDFLTERLVREGYAPEELEQFGLIVPRQGADGYYDRFRNRIMFPIFDAQGRPVAFGGRVLDDEIPKYLNSPETPLYKKGQHLYGLHKAGPAIREKGIAILVEGYMDVIACHQHDIPQAVASLGTAMTPEQGRLLLRYAPRVLICYDADRAGIEATVKAGEILTRLGAQIQVLTLPDGKDPDEFLQKHGASSFWQMADNAPAFFSFCYSRVASQYDLTTVAGKVAAVRELAPQLLIIPSAIEQEANIQWLAREIRLSEAAIMEELRGLSRNTKSYLRGDRKENPRNTNYTSAQKNETESSASTVVKGLPDRTNGDRQEQAWRYLIYWMVGTPERVRWVFERLGNEIPQVQGPLQEILEALVAVSREGQGVLVGRVAEGLVAEETKAYFSALLVEDLEGALQESVLEDCVNTLRYGWLVEEIARLEIQVEALSRSGDMEALQRLLPQLSNLQQARSRAARRFGAMPLGGRWEQRPWYKGGTTE</sequence>
<protein>
    <submittedName>
        <fullName evidence="15">DNA primase</fullName>
        <ecNumber evidence="15">2.7.7.-</ecNumber>
    </submittedName>
</protein>
<feature type="domain" description="Toprim" evidence="14">
    <location>
        <begin position="258"/>
        <end position="339"/>
    </location>
</feature>
<evidence type="ECO:0000256" key="12">
    <source>
        <dbReference type="PIRSR" id="PIRSR002811-1"/>
    </source>
</evidence>
<dbReference type="InterPro" id="IPR013173">
    <property type="entry name" value="DNA_primase_DnaG_DnaB-bd_dom"/>
</dbReference>
<organism evidence="15">
    <name type="scientific">Heliobacterium mobile</name>
    <name type="common">Heliobacillus mobilis</name>
    <dbReference type="NCBI Taxonomy" id="28064"/>
    <lineage>
        <taxon>Bacteria</taxon>
        <taxon>Bacillati</taxon>
        <taxon>Bacillota</taxon>
        <taxon>Clostridia</taxon>
        <taxon>Eubacteriales</taxon>
        <taxon>Heliobacteriaceae</taxon>
        <taxon>Heliobacterium</taxon>
    </lineage>
</organism>
<dbReference type="GO" id="GO:0008270">
    <property type="term" value="F:zinc ion binding"/>
    <property type="evidence" value="ECO:0007669"/>
    <property type="project" value="UniProtKB-KW"/>
</dbReference>
<evidence type="ECO:0000313" key="17">
    <source>
        <dbReference type="Proteomes" id="UP000430670"/>
    </source>
</evidence>
<dbReference type="InterPro" id="IPR030846">
    <property type="entry name" value="DnaG_bac"/>
</dbReference>
<dbReference type="Gene3D" id="1.10.860.10">
    <property type="entry name" value="DNAb Helicase, Chain A"/>
    <property type="match status" value="1"/>
</dbReference>
<dbReference type="GO" id="GO:0000428">
    <property type="term" value="C:DNA-directed RNA polymerase complex"/>
    <property type="evidence" value="ECO:0007669"/>
    <property type="project" value="UniProtKB-KW"/>
</dbReference>
<dbReference type="SMART" id="SM00493">
    <property type="entry name" value="TOPRIM"/>
    <property type="match status" value="1"/>
</dbReference>
<keyword evidence="17" id="KW-1185">Reference proteome</keyword>
<evidence type="ECO:0000256" key="2">
    <source>
        <dbReference type="ARBA" id="ARBA00022515"/>
    </source>
</evidence>
<dbReference type="FunFam" id="3.90.580.10:FF:000001">
    <property type="entry name" value="DNA primase"/>
    <property type="match status" value="1"/>
</dbReference>
<dbReference type="EMBL" id="AY142927">
    <property type="protein sequence ID" value="AAN87531.1"/>
    <property type="molecule type" value="Genomic_DNA"/>
</dbReference>
<dbReference type="GO" id="GO:0003677">
    <property type="term" value="F:DNA binding"/>
    <property type="evidence" value="ECO:0007669"/>
    <property type="project" value="UniProtKB-KW"/>
</dbReference>
<keyword evidence="9" id="KW-0460">Magnesium</keyword>
<dbReference type="EMBL" id="WNKU01000001">
    <property type="protein sequence ID" value="MTV47501.1"/>
    <property type="molecule type" value="Genomic_DNA"/>
</dbReference>
<reference evidence="16 17" key="3">
    <citation type="submission" date="2019-11" db="EMBL/GenBank/DDBJ databases">
        <title>Whole-genome sequence of a the green, strictly anaerobic photosynthetic bacterium Heliobacillus mobilis DSM 6151.</title>
        <authorList>
            <person name="Kyndt J.A."/>
            <person name="Meyer T.E."/>
        </authorList>
    </citation>
    <scope>NUCLEOTIDE SEQUENCE [LARGE SCALE GENOMIC DNA]</scope>
    <source>
        <strain evidence="16 17">DSM 6151</strain>
    </source>
</reference>
<evidence type="ECO:0000256" key="9">
    <source>
        <dbReference type="ARBA" id="ARBA00022842"/>
    </source>
</evidence>
<dbReference type="PANTHER" id="PTHR30313">
    <property type="entry name" value="DNA PRIMASE"/>
    <property type="match status" value="1"/>
</dbReference>
<evidence type="ECO:0000256" key="11">
    <source>
        <dbReference type="ARBA" id="ARBA00023163"/>
    </source>
</evidence>
<dbReference type="PIRSF" id="PIRSF002811">
    <property type="entry name" value="DnaG"/>
    <property type="match status" value="1"/>
</dbReference>
<dbReference type="InterPro" id="IPR006171">
    <property type="entry name" value="TOPRIM_dom"/>
</dbReference>
<evidence type="ECO:0000313" key="16">
    <source>
        <dbReference type="EMBL" id="MTV47501.1"/>
    </source>
</evidence>
<keyword evidence="8 12" id="KW-0862">Zinc</keyword>
<evidence type="ECO:0000256" key="6">
    <source>
        <dbReference type="ARBA" id="ARBA00022723"/>
    </source>
</evidence>
<keyword evidence="1" id="KW-0240">DNA-directed RNA polymerase</keyword>
<dbReference type="FunFam" id="3.90.980.10:FF:000001">
    <property type="entry name" value="DNA primase"/>
    <property type="match status" value="1"/>
</dbReference>
<dbReference type="NCBIfam" id="TIGR01391">
    <property type="entry name" value="dnaG"/>
    <property type="match status" value="1"/>
</dbReference>
<name>Q8GDP9_HELMO</name>
<dbReference type="Pfam" id="PF08275">
    <property type="entry name" value="DNAG_N"/>
    <property type="match status" value="1"/>
</dbReference>
<feature type="non-terminal residue" evidence="15">
    <location>
        <position position="643"/>
    </location>
</feature>
<dbReference type="Gene3D" id="3.90.580.10">
    <property type="entry name" value="Zinc finger, CHC2-type domain"/>
    <property type="match status" value="1"/>
</dbReference>
<dbReference type="SUPFAM" id="SSF57783">
    <property type="entry name" value="Zinc beta-ribbon"/>
    <property type="match status" value="1"/>
</dbReference>
<dbReference type="Pfam" id="PF10410">
    <property type="entry name" value="DnaB_bind"/>
    <property type="match status" value="1"/>
</dbReference>
<keyword evidence="3 15" id="KW-0808">Transferase</keyword>
<evidence type="ECO:0000256" key="8">
    <source>
        <dbReference type="ARBA" id="ARBA00022833"/>
    </source>
</evidence>
<keyword evidence="4 15" id="KW-0548">Nucleotidyltransferase</keyword>
<evidence type="ECO:0000313" key="15">
    <source>
        <dbReference type="EMBL" id="AAN87531.1"/>
    </source>
</evidence>
<dbReference type="InterPro" id="IPR037068">
    <property type="entry name" value="DNA_primase_core_N_sf"/>
</dbReference>
<dbReference type="GO" id="GO:0006269">
    <property type="term" value="P:DNA replication, synthesis of primer"/>
    <property type="evidence" value="ECO:0007669"/>
    <property type="project" value="UniProtKB-KW"/>
</dbReference>
<dbReference type="EC" id="2.7.7.-" evidence="15"/>
<dbReference type="SMART" id="SM00766">
    <property type="entry name" value="DnaG_DnaB_bind"/>
    <property type="match status" value="1"/>
</dbReference>
<dbReference type="InterPro" id="IPR016136">
    <property type="entry name" value="DNA_helicase_N/primase_C"/>
</dbReference>
<dbReference type="Gene3D" id="3.90.980.10">
    <property type="entry name" value="DNA primase, catalytic core, N-terminal domain"/>
    <property type="match status" value="1"/>
</dbReference>
<feature type="zinc finger region" description="CHC2-type" evidence="12">
    <location>
        <begin position="37"/>
        <end position="61"/>
    </location>
</feature>
<dbReference type="InterPro" id="IPR013264">
    <property type="entry name" value="DNAG_N"/>
</dbReference>
<dbReference type="Pfam" id="PF13155">
    <property type="entry name" value="Toprim_2"/>
    <property type="match status" value="1"/>
</dbReference>
<reference evidence="15" key="2">
    <citation type="submission" date="2002-08" db="EMBL/GenBank/DDBJ databases">
        <authorList>
            <person name="Liolios K.G."/>
            <person name="Chu L."/>
            <person name="Ostrovskaya O."/>
            <person name="Mendybaeva N."/>
            <person name="Koukharenko V."/>
            <person name="Gerdes S."/>
            <person name="Kyrpides N."/>
            <person name="Overbeek R."/>
        </authorList>
    </citation>
    <scope>NUCLEOTIDE SEQUENCE</scope>
</reference>
<dbReference type="InterPro" id="IPR050219">
    <property type="entry name" value="DnaG_primase"/>
</dbReference>
<evidence type="ECO:0000256" key="10">
    <source>
        <dbReference type="ARBA" id="ARBA00023125"/>
    </source>
</evidence>
<dbReference type="SUPFAM" id="SSF56731">
    <property type="entry name" value="DNA primase core"/>
    <property type="match status" value="1"/>
</dbReference>
<reference evidence="15" key="1">
    <citation type="journal article" date="2002" name="Science">
        <title>Whole-genome analysis of photosynthetic prokaryotes.</title>
        <authorList>
            <person name="Raymond J."/>
            <person name="Zhaxybayeva O."/>
            <person name="Gogarten J.P."/>
            <person name="Gerdes S.Y."/>
            <person name="Blankenship R.E."/>
        </authorList>
    </citation>
    <scope>NUCLEOTIDE SEQUENCE</scope>
</reference>
<dbReference type="OrthoDB" id="9803773at2"/>
<evidence type="ECO:0000256" key="3">
    <source>
        <dbReference type="ARBA" id="ARBA00022679"/>
    </source>
</evidence>
<keyword evidence="7 12" id="KW-0863">Zinc-finger</keyword>
<dbReference type="SMART" id="SM00400">
    <property type="entry name" value="ZnF_CHCC"/>
    <property type="match status" value="1"/>
</dbReference>
<dbReference type="GO" id="GO:0005737">
    <property type="term" value="C:cytoplasm"/>
    <property type="evidence" value="ECO:0007669"/>
    <property type="project" value="TreeGrafter"/>
</dbReference>
<dbReference type="InterPro" id="IPR006295">
    <property type="entry name" value="DNA_primase_DnaG"/>
</dbReference>
<keyword evidence="10" id="KW-0238">DNA-binding</keyword>
<dbReference type="Proteomes" id="UP000430670">
    <property type="component" value="Unassembled WGS sequence"/>
</dbReference>
<dbReference type="GO" id="GO:0003899">
    <property type="term" value="F:DNA-directed RNA polymerase activity"/>
    <property type="evidence" value="ECO:0007669"/>
    <property type="project" value="InterPro"/>
</dbReference>